<dbReference type="GO" id="GO:0045436">
    <property type="term" value="F:lycopene beta cyclase activity"/>
    <property type="evidence" value="ECO:0007669"/>
    <property type="project" value="UniProtKB-ARBA"/>
</dbReference>
<feature type="domain" description="Lycopene cyclase" evidence="9">
    <location>
        <begin position="36"/>
        <end position="129"/>
    </location>
</feature>
<evidence type="ECO:0000259" key="9">
    <source>
        <dbReference type="Pfam" id="PF18916"/>
    </source>
</evidence>
<evidence type="ECO:0000313" key="10">
    <source>
        <dbReference type="EMBL" id="KEQ30870.1"/>
    </source>
</evidence>
<dbReference type="GO" id="GO:0003676">
    <property type="term" value="F:nucleic acid binding"/>
    <property type="evidence" value="ECO:0007669"/>
    <property type="project" value="InterPro"/>
</dbReference>
<evidence type="ECO:0000256" key="6">
    <source>
        <dbReference type="ARBA" id="ARBA00023136"/>
    </source>
</evidence>
<dbReference type="GO" id="GO:0016872">
    <property type="term" value="F:intramolecular lyase activity"/>
    <property type="evidence" value="ECO:0007669"/>
    <property type="project" value="InterPro"/>
</dbReference>
<dbReference type="EMBL" id="JNFF01000025">
    <property type="protein sequence ID" value="KEQ30870.1"/>
    <property type="molecule type" value="Genomic_DNA"/>
</dbReference>
<feature type="transmembrane region" description="Helical" evidence="8">
    <location>
        <begin position="37"/>
        <end position="55"/>
    </location>
</feature>
<evidence type="ECO:0000256" key="2">
    <source>
        <dbReference type="ARBA" id="ARBA00004829"/>
    </source>
</evidence>
<feature type="domain" description="Lycopene cyclase" evidence="9">
    <location>
        <begin position="163"/>
        <end position="253"/>
    </location>
</feature>
<organism evidence="10 11">
    <name type="scientific">Pedobacter antarcticus 4BY</name>
    <dbReference type="NCBI Taxonomy" id="1358423"/>
    <lineage>
        <taxon>Bacteria</taxon>
        <taxon>Pseudomonadati</taxon>
        <taxon>Bacteroidota</taxon>
        <taxon>Sphingobacteriia</taxon>
        <taxon>Sphingobacteriales</taxon>
        <taxon>Sphingobacteriaceae</taxon>
        <taxon>Pedobacter</taxon>
    </lineage>
</organism>
<feature type="transmembrane region" description="Helical" evidence="8">
    <location>
        <begin position="165"/>
        <end position="183"/>
    </location>
</feature>
<dbReference type="InterPro" id="IPR017825">
    <property type="entry name" value="Lycopene_cyclase_dom"/>
</dbReference>
<evidence type="ECO:0000256" key="7">
    <source>
        <dbReference type="ARBA" id="ARBA00023235"/>
    </source>
</evidence>
<evidence type="ECO:0000256" key="3">
    <source>
        <dbReference type="ARBA" id="ARBA00022692"/>
    </source>
</evidence>
<feature type="transmembrane region" description="Helical" evidence="8">
    <location>
        <begin position="67"/>
        <end position="92"/>
    </location>
</feature>
<feature type="transmembrane region" description="Helical" evidence="8">
    <location>
        <begin position="112"/>
        <end position="129"/>
    </location>
</feature>
<comment type="caution">
    <text evidence="10">The sequence shown here is derived from an EMBL/GenBank/DDBJ whole genome shotgun (WGS) entry which is preliminary data.</text>
</comment>
<dbReference type="PROSITE" id="PS00092">
    <property type="entry name" value="N6_MTASE"/>
    <property type="match status" value="1"/>
</dbReference>
<dbReference type="AlphaFoldDB" id="A0A081PJJ7"/>
<keyword evidence="11" id="KW-1185">Reference proteome</keyword>
<dbReference type="eggNOG" id="ENOG5033YM6">
    <property type="taxonomic scope" value="Bacteria"/>
</dbReference>
<keyword evidence="6 8" id="KW-0472">Membrane</keyword>
<evidence type="ECO:0000256" key="4">
    <source>
        <dbReference type="ARBA" id="ARBA00022746"/>
    </source>
</evidence>
<keyword evidence="7" id="KW-0413">Isomerase</keyword>
<dbReference type="GO" id="GO:0008168">
    <property type="term" value="F:methyltransferase activity"/>
    <property type="evidence" value="ECO:0007669"/>
    <property type="project" value="InterPro"/>
</dbReference>
<evidence type="ECO:0000256" key="1">
    <source>
        <dbReference type="ARBA" id="ARBA00004141"/>
    </source>
</evidence>
<gene>
    <name evidence="10" type="ORF">N180_18725</name>
</gene>
<dbReference type="Proteomes" id="UP000028007">
    <property type="component" value="Unassembled WGS sequence"/>
</dbReference>
<keyword evidence="3 8" id="KW-0812">Transmembrane</keyword>
<accession>A0A081PJJ7</accession>
<dbReference type="GO" id="GO:0016117">
    <property type="term" value="P:carotenoid biosynthetic process"/>
    <property type="evidence" value="ECO:0007669"/>
    <property type="project" value="UniProtKB-KW"/>
</dbReference>
<keyword evidence="4" id="KW-0125">Carotenoid biosynthesis</keyword>
<comment type="subcellular location">
    <subcellularLocation>
        <location evidence="1">Membrane</location>
        <topology evidence="1">Multi-pass membrane protein</topology>
    </subcellularLocation>
</comment>
<protein>
    <recommendedName>
        <fullName evidence="9">Lycopene cyclase domain-containing protein</fullName>
    </recommendedName>
</protein>
<feature type="transmembrane region" description="Helical" evidence="8">
    <location>
        <begin position="141"/>
        <end position="159"/>
    </location>
</feature>
<feature type="transmembrane region" description="Helical" evidence="8">
    <location>
        <begin position="235"/>
        <end position="253"/>
    </location>
</feature>
<evidence type="ECO:0000256" key="8">
    <source>
        <dbReference type="SAM" id="Phobius"/>
    </source>
</evidence>
<dbReference type="Pfam" id="PF18916">
    <property type="entry name" value="Lycopene_cyc"/>
    <property type="match status" value="2"/>
</dbReference>
<reference evidence="10 11" key="1">
    <citation type="journal article" date="1992" name="Int. J. Syst. Bacteriol.">
        <title>Sphingobacterium antarcticus sp. nov. a Psychrotrophic Bacterium from the Soils of Schirmacher Oasis, Antarctica.</title>
        <authorList>
            <person name="Shivaji S."/>
            <person name="Ray M.K."/>
            <person name="Rao N.S."/>
            <person name="Saiserr L."/>
            <person name="Jagannadham M.V."/>
            <person name="Kumar G.S."/>
            <person name="Reddy G."/>
            <person name="Bhargava P.M."/>
        </authorList>
    </citation>
    <scope>NUCLEOTIDE SEQUENCE [LARGE SCALE GENOMIC DNA]</scope>
    <source>
        <strain evidence="10 11">4BY</strain>
    </source>
</reference>
<dbReference type="InterPro" id="IPR002052">
    <property type="entry name" value="DNA_methylase_N6_adenine_CS"/>
</dbReference>
<feature type="transmembrane region" description="Helical" evidence="8">
    <location>
        <begin position="195"/>
        <end position="215"/>
    </location>
</feature>
<dbReference type="GO" id="GO:0016020">
    <property type="term" value="C:membrane"/>
    <property type="evidence" value="ECO:0007669"/>
    <property type="project" value="UniProtKB-SubCell"/>
</dbReference>
<proteinExistence type="predicted"/>
<dbReference type="GO" id="GO:0032259">
    <property type="term" value="P:methylation"/>
    <property type="evidence" value="ECO:0007669"/>
    <property type="project" value="InterPro"/>
</dbReference>
<evidence type="ECO:0000313" key="11">
    <source>
        <dbReference type="Proteomes" id="UP000028007"/>
    </source>
</evidence>
<comment type="pathway">
    <text evidence="2">Carotenoid biosynthesis.</text>
</comment>
<sequence length="259" mass="30090">MKLQTVFLCGFESKRNFKAGFAFKSIFLAINPTRMNMTYLLLDLGLVALAILLIFMSKNGFAANRKYIGLAVMINVFAFSIPTEFLTQLKVIVFNPPYLTGTILWQLPVEELLALLALPLMGLAIYLYLNSRYPDQKYQPYSLALSNLMLGVCIAMLYFGYQKYYTLFTFAILLLLLLYIEYVNNLRFMYRFYRAFLVSLIPFYIFYGIAANLPVVQFHQEATLDFNLLGLPFETPFYFMSMMLFSVYFYELFKSKAKS</sequence>
<name>A0A081PJJ7_9SPHI</name>
<evidence type="ECO:0000256" key="5">
    <source>
        <dbReference type="ARBA" id="ARBA00022989"/>
    </source>
</evidence>
<keyword evidence="5 8" id="KW-1133">Transmembrane helix</keyword>